<name>A0A1Y1SBD9_9GAMM</name>
<keyword evidence="1" id="KW-1133">Transmembrane helix</keyword>
<feature type="transmembrane region" description="Helical" evidence="1">
    <location>
        <begin position="164"/>
        <end position="181"/>
    </location>
</feature>
<accession>A0A1Y1SBD9</accession>
<keyword evidence="1" id="KW-0812">Transmembrane</keyword>
<keyword evidence="4" id="KW-1185">Reference proteome</keyword>
<dbReference type="OrthoDB" id="8527955at2"/>
<feature type="domain" description="DUF4401" evidence="2">
    <location>
        <begin position="30"/>
        <end position="341"/>
    </location>
</feature>
<evidence type="ECO:0000256" key="1">
    <source>
        <dbReference type="SAM" id="Phobius"/>
    </source>
</evidence>
<feature type="transmembrane region" description="Helical" evidence="1">
    <location>
        <begin position="92"/>
        <end position="112"/>
    </location>
</feature>
<feature type="transmembrane region" description="Helical" evidence="1">
    <location>
        <begin position="118"/>
        <end position="134"/>
    </location>
</feature>
<feature type="transmembrane region" description="Helical" evidence="1">
    <location>
        <begin position="141"/>
        <end position="158"/>
    </location>
</feature>
<evidence type="ECO:0000313" key="4">
    <source>
        <dbReference type="Proteomes" id="UP000192342"/>
    </source>
</evidence>
<dbReference type="EMBL" id="AQQV01000003">
    <property type="protein sequence ID" value="ORE85942.1"/>
    <property type="molecule type" value="Genomic_DNA"/>
</dbReference>
<dbReference type="Pfam" id="PF14351">
    <property type="entry name" value="DUF4401"/>
    <property type="match status" value="1"/>
</dbReference>
<comment type="caution">
    <text evidence="3">The sequence shown here is derived from an EMBL/GenBank/DDBJ whole genome shotgun (WGS) entry which is preliminary data.</text>
</comment>
<feature type="transmembrane region" description="Helical" evidence="1">
    <location>
        <begin position="325"/>
        <end position="343"/>
    </location>
</feature>
<protein>
    <recommendedName>
        <fullName evidence="2">DUF4401 domain-containing protein</fullName>
    </recommendedName>
</protein>
<dbReference type="InterPro" id="IPR025513">
    <property type="entry name" value="DUF4401"/>
</dbReference>
<dbReference type="AlphaFoldDB" id="A0A1Y1SBD9"/>
<organism evidence="3 4">
    <name type="scientific">Oceanococcus atlanticus</name>
    <dbReference type="NCBI Taxonomy" id="1317117"/>
    <lineage>
        <taxon>Bacteria</taxon>
        <taxon>Pseudomonadati</taxon>
        <taxon>Pseudomonadota</taxon>
        <taxon>Gammaproteobacteria</taxon>
        <taxon>Chromatiales</taxon>
        <taxon>Oceanococcaceae</taxon>
        <taxon>Oceanococcus</taxon>
    </lineage>
</organism>
<feature type="transmembrane region" description="Helical" evidence="1">
    <location>
        <begin position="295"/>
        <end position="313"/>
    </location>
</feature>
<evidence type="ECO:0000313" key="3">
    <source>
        <dbReference type="EMBL" id="ORE85942.1"/>
    </source>
</evidence>
<dbReference type="Proteomes" id="UP000192342">
    <property type="component" value="Unassembled WGS sequence"/>
</dbReference>
<feature type="transmembrane region" description="Helical" evidence="1">
    <location>
        <begin position="258"/>
        <end position="289"/>
    </location>
</feature>
<proteinExistence type="predicted"/>
<feature type="transmembrane region" description="Helical" evidence="1">
    <location>
        <begin position="31"/>
        <end position="54"/>
    </location>
</feature>
<evidence type="ECO:0000259" key="2">
    <source>
        <dbReference type="Pfam" id="PF14351"/>
    </source>
</evidence>
<feature type="transmembrane region" description="Helical" evidence="1">
    <location>
        <begin position="60"/>
        <end position="80"/>
    </location>
</feature>
<feature type="transmembrane region" description="Helical" evidence="1">
    <location>
        <begin position="193"/>
        <end position="213"/>
    </location>
</feature>
<feature type="transmembrane region" description="Helical" evidence="1">
    <location>
        <begin position="225"/>
        <end position="246"/>
    </location>
</feature>
<reference evidence="3 4" key="1">
    <citation type="submission" date="2013-04" db="EMBL/GenBank/DDBJ databases">
        <title>Oceanococcus atlanticus 22II-S10r2 Genome Sequencing.</title>
        <authorList>
            <person name="Lai Q."/>
            <person name="Li G."/>
            <person name="Shao Z."/>
        </authorList>
    </citation>
    <scope>NUCLEOTIDE SEQUENCE [LARGE SCALE GENOMIC DNA]</scope>
    <source>
        <strain evidence="3 4">22II-S10r2</strain>
    </source>
</reference>
<sequence>MTAREHVWARLREGGLVAGPLPMESATSAPWFVSLLLGLCGWFAALFLLAFVAVGLTPVLTRPLACLVLGGMALVAAYGLLSRQLNVFLDNLALAISLAGQALVLWAGLHWLESESAALWWALALWQLALTVIMPNDIHRVFSAFAAASCVAAGLALLGWGGVYAPLALALTATLWLKALTATQDIQRVRMPAWGLTGALLAAQGLAHVFGVPTSPLALSTSQLWASWQGELLCLLVMLGVWFVLLQRAALDWRRPGVVLSLVGLFLIGLACVPAPGLCSAITLVLLGFALADRLLLGVGVLALLLFAARYYYLLDLTLLEKSGVLLLVAVLMLSVRLLLRHLSAGAPEPDHV</sequence>
<dbReference type="STRING" id="1317117.ATO7_11633"/>
<gene>
    <name evidence="3" type="ORF">ATO7_11633</name>
</gene>
<keyword evidence="1" id="KW-0472">Membrane</keyword>
<dbReference type="RefSeq" id="WP_083561972.1">
    <property type="nucleotide sequence ID" value="NZ_AQQV01000003.1"/>
</dbReference>